<sequence length="1072" mass="125951">MDSKDRVILNLFYECSGTQPGQSVFVVGSIPVLGSWDINKCIEMYTDKLIYPQWTTKVLIPSGTTFEYKYLIANSHDRNIVRWEVLPYKYNRTLIATACQSIVINEMEGMFERGVEYVTPSFSNYKTSKKPEPLLEISKMIKNRELGKKINKDSTKEVYQSHMTEIKEEEKRIGESDEDLDHKNQNTGEARSQAAMPNTNQFDIRKKYSQVESDEEEGLKVIRIESESDNHDVRFMAENESETPLGHNFFESGSEESDYQEEEDEEHDNSFDYMNEEEKDLIFTPNDCVIMASIKLPLAVKKRENGKLELVPSGSILNHQMYNIRQKSPINAVWVGLPNYIPENTEEEEEIIKLYEEANCSPIFVDEEFNEEFYNYYEHVMKPLFYNFKGLYDDYTFENRQDNWQCYKRMNEKFASKIMEVKDKYEAERANIFIWLNNHQLFLVPQFLRRSIRDSHIGLYIHSPFPSSDVFRIFTYKHEILKSILECDCIGFHVFEQARHFMVCCKRVMGIENEMAKNGNYIVKYKKDKPVMIRIGHAGVTPSYIQNIVKSPEFKKKFDQIEMRHRRIQIASIDPLSHYSGIRAKLIAYHKFLGMKAYYKRDCKLIQYINLSKVYGEEYYQELKDSIDEMYEKIKKDYGEEVIEIVKTTSYDIERYLIWAQTDILFITNKRDGLYMSPIEYIVVRDLVGKAKKSLVVLSEFVGISRLLSGALCFNPYNIREMLWCLENAVAHCISGDTEEKFKGMLTYVNTHPIDLWAYKFLKDIKFINDKRKILIGHEGRKLLTTQIANQKKKEYLKSREFFRNYGSSRSRLIIFMVNKIQEILIDKNSETEYEEESDDISDTDFSEVTIDLIKKLSEDSHNKIWVISADTKQKVHKVFSKIENIGLAAEDGYFYRWNSKGNKGENDWSTFLRDEDCSWIELVTTVMKNFTDSTEGSYIEEKYSMISWNYSKLAPDYGLGQMKELNTLLKEIFKNFDIQINMRKGKLEVKSKVEPKDLIIKIMNKMSMIYPIDFILTFGEEERYNEMLSFLDYKKNFSRFTSSVCSTATCGIKNTNFMQDVLLRLIEESSG</sequence>
<dbReference type="SUPFAM" id="SSF56784">
    <property type="entry name" value="HAD-like"/>
    <property type="match status" value="1"/>
</dbReference>
<dbReference type="Pfam" id="PF02358">
    <property type="entry name" value="Trehalose_PPase"/>
    <property type="match status" value="1"/>
</dbReference>
<dbReference type="GO" id="GO:0005829">
    <property type="term" value="C:cytosol"/>
    <property type="evidence" value="ECO:0007669"/>
    <property type="project" value="TreeGrafter"/>
</dbReference>
<gene>
    <name evidence="4" type="ORF">ECRASSUSDP1_LOCUS11370</name>
</gene>
<dbReference type="InterPro" id="IPR003337">
    <property type="entry name" value="Trehalose_PPase"/>
</dbReference>
<dbReference type="SUPFAM" id="SSF49452">
    <property type="entry name" value="Starch-binding domain-like"/>
    <property type="match status" value="1"/>
</dbReference>
<dbReference type="InterPro" id="IPR013783">
    <property type="entry name" value="Ig-like_fold"/>
</dbReference>
<dbReference type="InterPro" id="IPR001830">
    <property type="entry name" value="Glyco_trans_20"/>
</dbReference>
<dbReference type="InterPro" id="IPR013784">
    <property type="entry name" value="Carb-bd-like_fold"/>
</dbReference>
<dbReference type="PANTHER" id="PTHR10788">
    <property type="entry name" value="TREHALOSE-6-PHOSPHATE SYNTHASE"/>
    <property type="match status" value="1"/>
</dbReference>
<comment type="similarity">
    <text evidence="1">In the N-terminal section; belongs to the glycosyltransferase 20 family.</text>
</comment>
<dbReference type="InterPro" id="IPR023214">
    <property type="entry name" value="HAD_sf"/>
</dbReference>
<comment type="caution">
    <text evidence="4">The sequence shown here is derived from an EMBL/GenBank/DDBJ whole genome shotgun (WGS) entry which is preliminary data.</text>
</comment>
<dbReference type="PROSITE" id="PS51166">
    <property type="entry name" value="CBM20"/>
    <property type="match status" value="1"/>
</dbReference>
<feature type="compositionally biased region" description="Basic and acidic residues" evidence="2">
    <location>
        <begin position="169"/>
        <end position="184"/>
    </location>
</feature>
<proteinExistence type="inferred from homology"/>
<dbReference type="SUPFAM" id="SSF53756">
    <property type="entry name" value="UDP-Glycosyltransferase/glycogen phosphorylase"/>
    <property type="match status" value="1"/>
</dbReference>
<dbReference type="SMART" id="SM01065">
    <property type="entry name" value="CBM_2"/>
    <property type="match status" value="1"/>
</dbReference>
<dbReference type="Gene3D" id="3.40.50.2000">
    <property type="entry name" value="Glycogen Phosphorylase B"/>
    <property type="match status" value="2"/>
</dbReference>
<evidence type="ECO:0000259" key="3">
    <source>
        <dbReference type="PROSITE" id="PS51166"/>
    </source>
</evidence>
<dbReference type="EMBL" id="CAMPGE010011225">
    <property type="protein sequence ID" value="CAI2370062.1"/>
    <property type="molecule type" value="Genomic_DNA"/>
</dbReference>
<dbReference type="CDD" id="cd05467">
    <property type="entry name" value="CBM20"/>
    <property type="match status" value="1"/>
</dbReference>
<dbReference type="GO" id="GO:0005992">
    <property type="term" value="P:trehalose biosynthetic process"/>
    <property type="evidence" value="ECO:0007669"/>
    <property type="project" value="InterPro"/>
</dbReference>
<dbReference type="Gene3D" id="3.30.70.1020">
    <property type="entry name" value="Trehalose-6-phosphate phosphatase related protein, domain 2"/>
    <property type="match status" value="1"/>
</dbReference>
<dbReference type="Proteomes" id="UP001295684">
    <property type="component" value="Unassembled WGS sequence"/>
</dbReference>
<dbReference type="AlphaFoldDB" id="A0AAD1XFM1"/>
<dbReference type="PANTHER" id="PTHR10788:SF94">
    <property type="entry name" value="ALPHA,ALPHA-TREHALOSE-PHOSPHATE SYNTHASE [UDP-FORMING] 5"/>
    <property type="match status" value="1"/>
</dbReference>
<evidence type="ECO:0000256" key="1">
    <source>
        <dbReference type="ARBA" id="ARBA00005409"/>
    </source>
</evidence>
<dbReference type="InterPro" id="IPR002044">
    <property type="entry name" value="CBM20"/>
</dbReference>
<dbReference type="GO" id="GO:0004805">
    <property type="term" value="F:trehalose-phosphatase activity"/>
    <property type="evidence" value="ECO:0007669"/>
    <property type="project" value="TreeGrafter"/>
</dbReference>
<accession>A0AAD1XFM1</accession>
<feature type="compositionally biased region" description="Polar residues" evidence="2">
    <location>
        <begin position="185"/>
        <end position="201"/>
    </location>
</feature>
<protein>
    <recommendedName>
        <fullName evidence="3">CBM20 domain-containing protein</fullName>
    </recommendedName>
</protein>
<feature type="region of interest" description="Disordered" evidence="2">
    <location>
        <begin position="238"/>
        <end position="267"/>
    </location>
</feature>
<dbReference type="InterPro" id="IPR036412">
    <property type="entry name" value="HAD-like_sf"/>
</dbReference>
<dbReference type="Gene3D" id="2.60.40.10">
    <property type="entry name" value="Immunoglobulins"/>
    <property type="match status" value="1"/>
</dbReference>
<dbReference type="Gene3D" id="3.40.50.1000">
    <property type="entry name" value="HAD superfamily/HAD-like"/>
    <property type="match status" value="1"/>
</dbReference>
<reference evidence="4" key="1">
    <citation type="submission" date="2023-07" db="EMBL/GenBank/DDBJ databases">
        <authorList>
            <consortium name="AG Swart"/>
            <person name="Singh M."/>
            <person name="Singh A."/>
            <person name="Seah K."/>
            <person name="Emmerich C."/>
        </authorList>
    </citation>
    <scope>NUCLEOTIDE SEQUENCE</scope>
    <source>
        <strain evidence="4">DP1</strain>
    </source>
</reference>
<evidence type="ECO:0000313" key="4">
    <source>
        <dbReference type="EMBL" id="CAI2370062.1"/>
    </source>
</evidence>
<feature type="compositionally biased region" description="Acidic residues" evidence="2">
    <location>
        <begin position="253"/>
        <end position="267"/>
    </location>
</feature>
<evidence type="ECO:0000256" key="2">
    <source>
        <dbReference type="SAM" id="MobiDB-lite"/>
    </source>
</evidence>
<feature type="domain" description="CBM20" evidence="3">
    <location>
        <begin position="1"/>
        <end position="113"/>
    </location>
</feature>
<evidence type="ECO:0000313" key="5">
    <source>
        <dbReference type="Proteomes" id="UP001295684"/>
    </source>
</evidence>
<dbReference type="Pfam" id="PF00686">
    <property type="entry name" value="CBM_20"/>
    <property type="match status" value="1"/>
</dbReference>
<name>A0AAD1XFM1_EUPCR</name>
<keyword evidence="5" id="KW-1185">Reference proteome</keyword>
<feature type="region of interest" description="Disordered" evidence="2">
    <location>
        <begin position="169"/>
        <end position="201"/>
    </location>
</feature>
<organism evidence="4 5">
    <name type="scientific">Euplotes crassus</name>
    <dbReference type="NCBI Taxonomy" id="5936"/>
    <lineage>
        <taxon>Eukaryota</taxon>
        <taxon>Sar</taxon>
        <taxon>Alveolata</taxon>
        <taxon>Ciliophora</taxon>
        <taxon>Intramacronucleata</taxon>
        <taxon>Spirotrichea</taxon>
        <taxon>Hypotrichia</taxon>
        <taxon>Euplotida</taxon>
        <taxon>Euplotidae</taxon>
        <taxon>Moneuplotes</taxon>
    </lineage>
</organism>
<dbReference type="Pfam" id="PF00982">
    <property type="entry name" value="Glyco_transf_20"/>
    <property type="match status" value="1"/>
</dbReference>
<dbReference type="GO" id="GO:2001070">
    <property type="term" value="F:starch binding"/>
    <property type="evidence" value="ECO:0007669"/>
    <property type="project" value="InterPro"/>
</dbReference>